<sequence length="588" mass="60598">MGDMTIGIALFVLIIVIGLVIGLRLSSTTAQRRAVVVAFGSMAAIAVLFYVFAMQAAQLWAAPVFAIACIVVPIGAYTLMMRGVQPDKVVSRRSANEAPKPIRSDRANRTTRPATALDAAVMPMTPNHPVNEYLSLQPEDVELAEDMDAEATSDEAMAEPAAAGVAAADEVPIAEADVTAELSSDELAGAAEAQHGEDAADAEATDDETAAEGDRAQDAETHPTATEAFIEEYLVEQNEDEGGLFEPEASPSLQTEKPGAAVTSTSTMMVTIPFSEGDERFLVVSESTSVPNPILAYKRTTSSHLVPMGSAKHGPREKTPLHADLSAPVPLREKPAAPAAPEQPVFEQPTLTWDDARAEEASPAAASAPAEQSAAAPAPAAPVAAVAASAAVAAAPAPTPTPAVESVAAPAPVPSASAAPVSVAESAAPAEAESRPAVEPAAPEPAAVRQEAPVPASAAAPAPVGAAFRPPAAAEPQPAPAPAAPEPAAKPAAPAPAVVSEERFQEIMDKAQSLRERGMHPVAARLYAQAAESAPRGDAQRQARFEEIACYVKAGQNDKARALAAQLRTSNVLTRVERIKLDAIERMG</sequence>
<dbReference type="EMBL" id="JAYMFF010000020">
    <property type="protein sequence ID" value="MEC4176787.1"/>
    <property type="molecule type" value="Genomic_DNA"/>
</dbReference>
<feature type="region of interest" description="Disordered" evidence="1">
    <location>
        <begin position="91"/>
        <end position="132"/>
    </location>
</feature>
<keyword evidence="2" id="KW-1133">Transmembrane helix</keyword>
<organism evidence="3 4">
    <name type="scientific">Adlercreutzia wanghongyangiae</name>
    <dbReference type="NCBI Taxonomy" id="3111451"/>
    <lineage>
        <taxon>Bacteria</taxon>
        <taxon>Bacillati</taxon>
        <taxon>Actinomycetota</taxon>
        <taxon>Coriobacteriia</taxon>
        <taxon>Eggerthellales</taxon>
        <taxon>Eggerthellaceae</taxon>
        <taxon>Adlercreutzia</taxon>
    </lineage>
</organism>
<proteinExistence type="predicted"/>
<protein>
    <submittedName>
        <fullName evidence="3">Uncharacterized protein</fullName>
    </submittedName>
</protein>
<dbReference type="RefSeq" id="WP_338211299.1">
    <property type="nucleotide sequence ID" value="NZ_JAYMFF010000020.1"/>
</dbReference>
<accession>A0ABU6IJY9</accession>
<feature type="region of interest" description="Disordered" evidence="1">
    <location>
        <begin position="239"/>
        <end position="262"/>
    </location>
</feature>
<keyword evidence="4" id="KW-1185">Reference proteome</keyword>
<evidence type="ECO:0000313" key="4">
    <source>
        <dbReference type="Proteomes" id="UP001349994"/>
    </source>
</evidence>
<feature type="compositionally biased region" description="Acidic residues" evidence="1">
    <location>
        <begin position="199"/>
        <end position="211"/>
    </location>
</feature>
<evidence type="ECO:0000313" key="3">
    <source>
        <dbReference type="EMBL" id="MEC4176787.1"/>
    </source>
</evidence>
<feature type="transmembrane region" description="Helical" evidence="2">
    <location>
        <begin position="59"/>
        <end position="79"/>
    </location>
</feature>
<gene>
    <name evidence="3" type="ORF">VIN30_10050</name>
</gene>
<reference evidence="3 4" key="1">
    <citation type="submission" date="2024-01" db="EMBL/GenBank/DDBJ databases">
        <title>novel species in genus Adlercreutzia.</title>
        <authorList>
            <person name="Liu X."/>
        </authorList>
    </citation>
    <scope>NUCLEOTIDE SEQUENCE [LARGE SCALE GENOMIC DNA]</scope>
    <source>
        <strain evidence="3 4">R7</strain>
    </source>
</reference>
<feature type="transmembrane region" description="Helical" evidence="2">
    <location>
        <begin position="6"/>
        <end position="23"/>
    </location>
</feature>
<feature type="region of interest" description="Disordered" evidence="1">
    <location>
        <begin position="191"/>
        <end position="222"/>
    </location>
</feature>
<feature type="region of interest" description="Disordered" evidence="1">
    <location>
        <begin position="397"/>
        <end position="497"/>
    </location>
</feature>
<feature type="compositionally biased region" description="Low complexity" evidence="1">
    <location>
        <begin position="486"/>
        <end position="497"/>
    </location>
</feature>
<comment type="caution">
    <text evidence="3">The sequence shown here is derived from an EMBL/GenBank/DDBJ whole genome shotgun (WGS) entry which is preliminary data.</text>
</comment>
<keyword evidence="2" id="KW-0472">Membrane</keyword>
<keyword evidence="2" id="KW-0812">Transmembrane</keyword>
<feature type="compositionally biased region" description="Basic and acidic residues" evidence="1">
    <location>
        <begin position="212"/>
        <end position="221"/>
    </location>
</feature>
<feature type="transmembrane region" description="Helical" evidence="2">
    <location>
        <begin position="35"/>
        <end position="53"/>
    </location>
</feature>
<feature type="compositionally biased region" description="Low complexity" evidence="1">
    <location>
        <begin position="397"/>
        <end position="476"/>
    </location>
</feature>
<evidence type="ECO:0000256" key="2">
    <source>
        <dbReference type="SAM" id="Phobius"/>
    </source>
</evidence>
<name>A0ABU6IJY9_9ACTN</name>
<evidence type="ECO:0000256" key="1">
    <source>
        <dbReference type="SAM" id="MobiDB-lite"/>
    </source>
</evidence>
<dbReference type="Proteomes" id="UP001349994">
    <property type="component" value="Unassembled WGS sequence"/>
</dbReference>